<proteinExistence type="predicted"/>
<dbReference type="Proteomes" id="UP000199435">
    <property type="component" value="Unassembled WGS sequence"/>
</dbReference>
<organism evidence="1 2">
    <name type="scientific">Rhizobium miluonense</name>
    <dbReference type="NCBI Taxonomy" id="411945"/>
    <lineage>
        <taxon>Bacteria</taxon>
        <taxon>Pseudomonadati</taxon>
        <taxon>Pseudomonadota</taxon>
        <taxon>Alphaproteobacteria</taxon>
        <taxon>Hyphomicrobiales</taxon>
        <taxon>Rhizobiaceae</taxon>
        <taxon>Rhizobium/Agrobacterium group</taxon>
        <taxon>Rhizobium</taxon>
    </lineage>
</organism>
<name>A0A1C3XE51_9HYPH</name>
<gene>
    <name evidence="1" type="ORF">GA0061102_10923</name>
</gene>
<evidence type="ECO:0000313" key="2">
    <source>
        <dbReference type="Proteomes" id="UP000199435"/>
    </source>
</evidence>
<dbReference type="AlphaFoldDB" id="A0A1C3XE51"/>
<sequence>MARFTAIRGEASTGLPRIC</sequence>
<keyword evidence="2" id="KW-1185">Reference proteome</keyword>
<dbReference type="EMBL" id="FMAH01000092">
    <property type="protein sequence ID" value="SCB50543.1"/>
    <property type="molecule type" value="Genomic_DNA"/>
</dbReference>
<protein>
    <submittedName>
        <fullName evidence="1">Uncharacterized protein</fullName>
    </submittedName>
</protein>
<accession>A0A1C3XE51</accession>
<reference evidence="2" key="1">
    <citation type="submission" date="2016-08" db="EMBL/GenBank/DDBJ databases">
        <authorList>
            <person name="Varghese N."/>
            <person name="Submissions Spin"/>
        </authorList>
    </citation>
    <scope>NUCLEOTIDE SEQUENCE [LARGE SCALE GENOMIC DNA]</scope>
    <source>
        <strain evidence="2">HAMBI 2971</strain>
    </source>
</reference>
<evidence type="ECO:0000313" key="1">
    <source>
        <dbReference type="EMBL" id="SCB50543.1"/>
    </source>
</evidence>